<dbReference type="GO" id="GO:0050485">
    <property type="term" value="F:oxidoreductase activity, acting on X-H and Y-H to form an X-Y bond, with a disulfide as acceptor"/>
    <property type="evidence" value="ECO:0007669"/>
    <property type="project" value="InterPro"/>
</dbReference>
<dbReference type="Proteomes" id="UP000243255">
    <property type="component" value="Unassembled WGS sequence"/>
</dbReference>
<sequence length="420" mass="46517">MGIGPSSKETTLHHFRDPLVEIVSNDKDVDLLGIIVAGTPEVIYDKEFISKRIADIAEGMRADGAIVSIDSWGNSHVDFTTAIEEISKKNITTVGMSFVGNQASFVVTNKYMDTIIDFNKTEKGIETCVVGENNVVELDAIKALAVLKTKMNKKKVKKNNTDTIFGSEDIETKVRSLIIKEFKVEEVKFSDRTKIENNTLFIRREIVNDFKKLDPLIKDVNLNIIYPDNHNMFINSIMDISPIATKVTGRVGEGITHVLSGSRVMLTGVEEGGFQPSNIGSSEGILREQIKLGRRGTPSEDDIIIHIDVELKNGEGRTKEGISSAHSISDKIIQEIRQYLKSIDSSVCSRTKEYFDIVRPNKKKVVIVKLVSGLGCMYDTGILPYEPGGYVGCKSIIDLGNMPLVLSANKYRDGVIRNKS</sequence>
<dbReference type="STRING" id="1121321.SAMN04488530_13510"/>
<evidence type="ECO:0000313" key="2">
    <source>
        <dbReference type="EMBL" id="SHH31071.1"/>
    </source>
</evidence>
<name>A0A1M5RY04_9FIRM</name>
<dbReference type="InterPro" id="IPR031000">
    <property type="entry name" value="D_pro_red_PrdD"/>
</dbReference>
<evidence type="ECO:0000313" key="3">
    <source>
        <dbReference type="Proteomes" id="UP000243255"/>
    </source>
</evidence>
<dbReference type="InterPro" id="IPR015417">
    <property type="entry name" value="Gly_reductase_pB_sua/b"/>
</dbReference>
<accession>A0A1M5RY04</accession>
<evidence type="ECO:0000256" key="1">
    <source>
        <dbReference type="ARBA" id="ARBA00023002"/>
    </source>
</evidence>
<organism evidence="2 3">
    <name type="scientific">Asaccharospora irregularis DSM 2635</name>
    <dbReference type="NCBI Taxonomy" id="1121321"/>
    <lineage>
        <taxon>Bacteria</taxon>
        <taxon>Bacillati</taxon>
        <taxon>Bacillota</taxon>
        <taxon>Clostridia</taxon>
        <taxon>Peptostreptococcales</taxon>
        <taxon>Peptostreptococcaceae</taxon>
        <taxon>Asaccharospora</taxon>
    </lineage>
</organism>
<dbReference type="NCBIfam" id="TIGR04482">
    <property type="entry name" value="D_pro_red_PrdD"/>
    <property type="match status" value="1"/>
</dbReference>
<dbReference type="EMBL" id="FQWX01000035">
    <property type="protein sequence ID" value="SHH31071.1"/>
    <property type="molecule type" value="Genomic_DNA"/>
</dbReference>
<dbReference type="AlphaFoldDB" id="A0A1M5RY04"/>
<dbReference type="Pfam" id="PF09338">
    <property type="entry name" value="Gly_reductase"/>
    <property type="match status" value="2"/>
</dbReference>
<reference evidence="3" key="1">
    <citation type="submission" date="2016-11" db="EMBL/GenBank/DDBJ databases">
        <authorList>
            <person name="Varghese N."/>
            <person name="Submissions S."/>
        </authorList>
    </citation>
    <scope>NUCLEOTIDE SEQUENCE [LARGE SCALE GENOMIC DNA]</scope>
    <source>
        <strain evidence="3">DSM 2635</strain>
    </source>
</reference>
<dbReference type="OrthoDB" id="5808629at2"/>
<keyword evidence="1" id="KW-0560">Oxidoreductase</keyword>
<gene>
    <name evidence="2" type="ORF">SAMN04488530_13510</name>
</gene>
<protein>
    <submittedName>
        <fullName evidence="2">Proline reductase cluster protein PrdD</fullName>
    </submittedName>
</protein>
<keyword evidence="3" id="KW-1185">Reference proteome</keyword>
<dbReference type="RefSeq" id="WP_073127170.1">
    <property type="nucleotide sequence ID" value="NZ_BAABCH010000082.1"/>
</dbReference>
<proteinExistence type="predicted"/>